<dbReference type="InterPro" id="IPR005656">
    <property type="entry name" value="MmgE_PrpD"/>
</dbReference>
<dbReference type="Gene3D" id="3.30.1330.120">
    <property type="entry name" value="2-methylcitrate dehydratase PrpD"/>
    <property type="match status" value="1"/>
</dbReference>
<accession>A0A1D7QS50</accession>
<dbReference type="GO" id="GO:0016829">
    <property type="term" value="F:lyase activity"/>
    <property type="evidence" value="ECO:0007669"/>
    <property type="project" value="InterPro"/>
</dbReference>
<name>A0A1D7QS50_9BACI</name>
<dbReference type="InterPro" id="IPR042183">
    <property type="entry name" value="MmgE/PrpD_sf_1"/>
</dbReference>
<dbReference type="OrthoDB" id="9791416at2"/>
<keyword evidence="5" id="KW-1185">Reference proteome</keyword>
<dbReference type="Gene3D" id="1.10.4100.10">
    <property type="entry name" value="2-methylcitrate dehydratase PrpD"/>
    <property type="match status" value="1"/>
</dbReference>
<reference evidence="4 5" key="1">
    <citation type="submission" date="2015-08" db="EMBL/GenBank/DDBJ databases">
        <title>The complete genome sequence of Bacillus beveridgei MLTeJB.</title>
        <authorList>
            <person name="Hanson T.E."/>
            <person name="Mesa C."/>
            <person name="Basesman S.M."/>
            <person name="Oremland R.S."/>
        </authorList>
    </citation>
    <scope>NUCLEOTIDE SEQUENCE [LARGE SCALE GENOMIC DNA]</scope>
    <source>
        <strain evidence="4 5">MLTeJB</strain>
    </source>
</reference>
<proteinExistence type="inferred from homology"/>
<evidence type="ECO:0000313" key="5">
    <source>
        <dbReference type="Proteomes" id="UP000094463"/>
    </source>
</evidence>
<dbReference type="RefSeq" id="WP_069363976.1">
    <property type="nucleotide sequence ID" value="NZ_CP012502.1"/>
</dbReference>
<sequence>MTNTLTQEKVTENLASLVAGLHYDTMPEHVTKAAKQHILDGLGNQIAASAIADQARIVQGLLAKWGGKEESTVVGYGHKIPAVNAAFVNAMMGHGVELDDAHGPALTKAGSSIVPSIFAAGEAEKADGKTLIAALVGGYEAAIRVGLAINPSHRKRGYHTSGTAGTFGTAAATARVLGLDAEKTAWTIGTASIQAAGIQAYLKSPSMVKPLSPGKAAFNGVLSAYLSREGLVGPVTALENDEGWLKAFCDDAKVEELTRGHGTEWKILEVGYKPHAACRYAHGPIDCAQIMGKEKDIKAEDIESIKVTTCELAFRQSGHKECKNLNQAMGSTPFGVALALTRGDNSLGDYWKGFEEQVNHDIVEKVEMIIDLEDPGMGVMGRAATVEINLKDGTSHTHRVEAPKGEPEVPMTDDELDEKFLGLARAVLPEDQVRKIFDLVKNLENVEDVSEISKLLVVAGGKPEFKG</sequence>
<dbReference type="Pfam" id="PF03972">
    <property type="entry name" value="MmgE_PrpD_N"/>
    <property type="match status" value="1"/>
</dbReference>
<dbReference type="PANTHER" id="PTHR16943">
    <property type="entry name" value="2-METHYLCITRATE DEHYDRATASE-RELATED"/>
    <property type="match status" value="1"/>
</dbReference>
<dbReference type="STRING" id="632773.BBEV_0448"/>
<dbReference type="SUPFAM" id="SSF103378">
    <property type="entry name" value="2-methylcitrate dehydratase PrpD"/>
    <property type="match status" value="1"/>
</dbReference>
<dbReference type="InterPro" id="IPR045336">
    <property type="entry name" value="MmgE_PrpD_N"/>
</dbReference>
<feature type="domain" description="MmgE/PrpD N-terminal" evidence="2">
    <location>
        <begin position="12"/>
        <end position="255"/>
    </location>
</feature>
<evidence type="ECO:0000313" key="4">
    <source>
        <dbReference type="EMBL" id="AOM81842.1"/>
    </source>
</evidence>
<dbReference type="PATRIC" id="fig|632773.3.peg.483"/>
<evidence type="ECO:0000259" key="3">
    <source>
        <dbReference type="Pfam" id="PF19305"/>
    </source>
</evidence>
<dbReference type="AlphaFoldDB" id="A0A1D7QS50"/>
<evidence type="ECO:0000259" key="2">
    <source>
        <dbReference type="Pfam" id="PF03972"/>
    </source>
</evidence>
<organism evidence="4 5">
    <name type="scientific">Salisediminibacterium beveridgei</name>
    <dbReference type="NCBI Taxonomy" id="632773"/>
    <lineage>
        <taxon>Bacteria</taxon>
        <taxon>Bacillati</taxon>
        <taxon>Bacillota</taxon>
        <taxon>Bacilli</taxon>
        <taxon>Bacillales</taxon>
        <taxon>Bacillaceae</taxon>
        <taxon>Salisediminibacterium</taxon>
    </lineage>
</organism>
<dbReference type="InterPro" id="IPR045337">
    <property type="entry name" value="MmgE_PrpD_C"/>
</dbReference>
<dbReference type="PANTHER" id="PTHR16943:SF8">
    <property type="entry name" value="2-METHYLCITRATE DEHYDRATASE"/>
    <property type="match status" value="1"/>
</dbReference>
<dbReference type="InterPro" id="IPR036148">
    <property type="entry name" value="MmgE/PrpD_sf"/>
</dbReference>
<feature type="domain" description="MmgE/PrpD C-terminal" evidence="3">
    <location>
        <begin position="275"/>
        <end position="444"/>
    </location>
</feature>
<dbReference type="Proteomes" id="UP000094463">
    <property type="component" value="Chromosome"/>
</dbReference>
<dbReference type="KEGG" id="bbev:BBEV_0448"/>
<dbReference type="Pfam" id="PF19305">
    <property type="entry name" value="MmgE_PrpD_C"/>
    <property type="match status" value="1"/>
</dbReference>
<protein>
    <submittedName>
        <fullName evidence="4">Immune-responsive protein 1</fullName>
    </submittedName>
</protein>
<dbReference type="EMBL" id="CP012502">
    <property type="protein sequence ID" value="AOM81842.1"/>
    <property type="molecule type" value="Genomic_DNA"/>
</dbReference>
<dbReference type="InterPro" id="IPR042188">
    <property type="entry name" value="MmgE/PrpD_sf_2"/>
</dbReference>
<comment type="similarity">
    <text evidence="1">Belongs to the PrpD family.</text>
</comment>
<evidence type="ECO:0000256" key="1">
    <source>
        <dbReference type="ARBA" id="ARBA00006174"/>
    </source>
</evidence>
<gene>
    <name evidence="4" type="ORF">BBEV_0448</name>
</gene>